<comment type="subcellular location">
    <subcellularLocation>
        <location evidence="1 7">Cell outer membrane</location>
        <topology evidence="1 7">Multi-pass membrane protein</topology>
    </subcellularLocation>
</comment>
<dbReference type="Gene3D" id="2.60.40.1120">
    <property type="entry name" value="Carboxypeptidase-like, regulatory domain"/>
    <property type="match status" value="1"/>
</dbReference>
<sequence length="1116" mass="126649">MRKLRLMFRWTFVFVLLGMLHVHANAYRQNRQQVTLSMKAVSLKDVLWAIERQTSFVFMYNEEDLDKIGKVDVDVQGDDIRTILNVCLRNTNLTYVLQDEVIVIKPEVQSQKVKEVRIKGTVKDEKGHLLPGVTVFIKGLQIGTVTDGDGRFTIAIPDMESIVLQFSFVGMLSKEVKYEGQEEIHVVLRETKEELEEVVVTGYANIRKESFTGNATTVTKDQLLKTNNKNVIAALQTFDPSFRIKENNLWGSDPNALPEFNIRGESSISMNKGLDVERERRSQRTNLKNNPNMPVFILDGFEVSVEKIYDMDMNRIESMTILKDAAATALYGSRAANGVVVVTTVAPKPGEMQITYNLTGGGDFPDLTDYNLCNAAEMLEIERRMGLYTSAIDQALKDLDYNRRLQQVLRGVDTYWLSKPLRNVFNHKHSLNVSGGEETIRYSLDLNYDSNKGVMKGSHRTRAGAGLTIDYRPKSWLQLMNSITYNWTGTEDSPYGSFSTYAEMKPYLPIYDDNGELLQNLQAGEFKAANPLYPVKYLESYRGKGKTDDITDNFNVNMYFANGLQFKGQFSITKTTSKTETFVDPKDASFQYSGITDDKKGSLDRSTSSNWNWNLNTMFYYNKTLGGRHFINATLGMNAKETSSESEQMRFLGFGLGGINSPLFAAGQPDKTKISTSKNRLIGFLGSVNYSFDDVYLFDASFRFDASSQFGKDKRWAPFWSVGTGINFHNYEFLKDNWLISQLKIRATYGSTGNVNFPLSMATTTYNMNMDSWFFTGAGAQFNTLGNPRLTWEKTKTVDVGFTLALLKDLIYIDAAYYCKRTEDLIDEISVRHSSGFKTYNINSGAIKNEGFEINLNATVFRNDDWMVTVNANLGSNKNTITQLGEETKAYNEKILNEWNNGRGGYSDVLSRPVILYYKGASTTALYAVRSEGIDPMNGKERFLKKNGMSTYTWDANDQVVVGDNNPDAQGSIGFNVGFKGLYLNASFMYQWGAQSYNETLLNKVENANIEYNNVDRRILTQRWMKPGDVVPFYDMGNNTKTQVTSRFVQDYNYLNFSSLSLGYDFKREQISKLKLRSLGLRFNMNDICRWSTIKEERGTSYPFSRSFSFSLNIGI</sequence>
<dbReference type="AlphaFoldDB" id="A0A412W0T2"/>
<protein>
    <submittedName>
        <fullName evidence="10">SusC/RagA family TonB-linked outer membrane protein</fullName>
    </submittedName>
</protein>
<evidence type="ECO:0000313" key="9">
    <source>
        <dbReference type="EMBL" id="MCG4960255.1"/>
    </source>
</evidence>
<dbReference type="SUPFAM" id="SSF56935">
    <property type="entry name" value="Porins"/>
    <property type="match status" value="1"/>
</dbReference>
<evidence type="ECO:0000256" key="3">
    <source>
        <dbReference type="ARBA" id="ARBA00022452"/>
    </source>
</evidence>
<organism evidence="10 11">
    <name type="scientific">Odoribacter splanchnicus</name>
    <dbReference type="NCBI Taxonomy" id="28118"/>
    <lineage>
        <taxon>Bacteria</taxon>
        <taxon>Pseudomonadati</taxon>
        <taxon>Bacteroidota</taxon>
        <taxon>Bacteroidia</taxon>
        <taxon>Bacteroidales</taxon>
        <taxon>Odoribacteraceae</taxon>
        <taxon>Odoribacter</taxon>
    </lineage>
</organism>
<dbReference type="InterPro" id="IPR023996">
    <property type="entry name" value="TonB-dep_OMP_SusC/RagA"/>
</dbReference>
<keyword evidence="3 7" id="KW-1134">Transmembrane beta strand</keyword>
<keyword evidence="4 7" id="KW-0812">Transmembrane</keyword>
<accession>A0A412W0T2</accession>
<dbReference type="Pfam" id="PF07715">
    <property type="entry name" value="Plug"/>
    <property type="match status" value="1"/>
</dbReference>
<dbReference type="SUPFAM" id="SSF49464">
    <property type="entry name" value="Carboxypeptidase regulatory domain-like"/>
    <property type="match status" value="1"/>
</dbReference>
<evidence type="ECO:0000256" key="2">
    <source>
        <dbReference type="ARBA" id="ARBA00022448"/>
    </source>
</evidence>
<keyword evidence="5 7" id="KW-0472">Membrane</keyword>
<evidence type="ECO:0000256" key="4">
    <source>
        <dbReference type="ARBA" id="ARBA00022692"/>
    </source>
</evidence>
<gene>
    <name evidence="10" type="ORF">DWW24_21395</name>
    <name evidence="9" type="ORF">L0P03_10400</name>
</gene>
<dbReference type="InterPro" id="IPR037066">
    <property type="entry name" value="Plug_dom_sf"/>
</dbReference>
<dbReference type="InterPro" id="IPR008969">
    <property type="entry name" value="CarboxyPept-like_regulatory"/>
</dbReference>
<keyword evidence="6 7" id="KW-0998">Cell outer membrane</keyword>
<proteinExistence type="inferred from homology"/>
<dbReference type="Gene3D" id="2.170.130.10">
    <property type="entry name" value="TonB-dependent receptor, plug domain"/>
    <property type="match status" value="1"/>
</dbReference>
<evidence type="ECO:0000256" key="7">
    <source>
        <dbReference type="PROSITE-ProRule" id="PRU01360"/>
    </source>
</evidence>
<feature type="domain" description="TonB-dependent receptor plug" evidence="8">
    <location>
        <begin position="208"/>
        <end position="339"/>
    </location>
</feature>
<dbReference type="InterPro" id="IPR012910">
    <property type="entry name" value="Plug_dom"/>
</dbReference>
<dbReference type="InterPro" id="IPR036942">
    <property type="entry name" value="Beta-barrel_TonB_sf"/>
</dbReference>
<evidence type="ECO:0000313" key="11">
    <source>
        <dbReference type="Proteomes" id="UP000283426"/>
    </source>
</evidence>
<evidence type="ECO:0000256" key="6">
    <source>
        <dbReference type="ARBA" id="ARBA00023237"/>
    </source>
</evidence>
<comment type="caution">
    <text evidence="10">The sequence shown here is derived from an EMBL/GenBank/DDBJ whole genome shotgun (WGS) entry which is preliminary data.</text>
</comment>
<evidence type="ECO:0000259" key="8">
    <source>
        <dbReference type="Pfam" id="PF07715"/>
    </source>
</evidence>
<name>A0A412W0T2_9BACT</name>
<dbReference type="InterPro" id="IPR039426">
    <property type="entry name" value="TonB-dep_rcpt-like"/>
</dbReference>
<evidence type="ECO:0000313" key="10">
    <source>
        <dbReference type="EMBL" id="RGV16760.1"/>
    </source>
</evidence>
<dbReference type="NCBIfam" id="TIGR04057">
    <property type="entry name" value="SusC_RagA_signa"/>
    <property type="match status" value="1"/>
</dbReference>
<dbReference type="Pfam" id="PF13715">
    <property type="entry name" value="CarbopepD_reg_2"/>
    <property type="match status" value="1"/>
</dbReference>
<comment type="similarity">
    <text evidence="7">Belongs to the TonB-dependent receptor family.</text>
</comment>
<reference evidence="9" key="2">
    <citation type="submission" date="2022-01" db="EMBL/GenBank/DDBJ databases">
        <title>Collection of gut derived symbiotic bacterial strains cultured from healthy donors.</title>
        <authorList>
            <person name="Lin H."/>
            <person name="Kohout C."/>
            <person name="Waligurski E."/>
            <person name="Pamer E.G."/>
        </authorList>
    </citation>
    <scope>NUCLEOTIDE SEQUENCE</scope>
    <source>
        <strain evidence="9">DFI.1.149</strain>
    </source>
</reference>
<evidence type="ECO:0000256" key="5">
    <source>
        <dbReference type="ARBA" id="ARBA00023136"/>
    </source>
</evidence>
<dbReference type="Proteomes" id="UP000283426">
    <property type="component" value="Unassembled WGS sequence"/>
</dbReference>
<reference evidence="10 11" key="1">
    <citation type="submission" date="2018-08" db="EMBL/GenBank/DDBJ databases">
        <title>A genome reference for cultivated species of the human gut microbiota.</title>
        <authorList>
            <person name="Zou Y."/>
            <person name="Xue W."/>
            <person name="Luo G."/>
        </authorList>
    </citation>
    <scope>NUCLEOTIDE SEQUENCE [LARGE SCALE GENOMIC DNA]</scope>
    <source>
        <strain evidence="10 11">AF14-6AC</strain>
    </source>
</reference>
<keyword evidence="2 7" id="KW-0813">Transport</keyword>
<dbReference type="EMBL" id="JAKNDN010000018">
    <property type="protein sequence ID" value="MCG4960255.1"/>
    <property type="molecule type" value="Genomic_DNA"/>
</dbReference>
<evidence type="ECO:0000256" key="1">
    <source>
        <dbReference type="ARBA" id="ARBA00004571"/>
    </source>
</evidence>
<dbReference type="RefSeq" id="WP_118108658.1">
    <property type="nucleotide sequence ID" value="NZ_JAHOOV010000001.1"/>
</dbReference>
<dbReference type="InterPro" id="IPR023997">
    <property type="entry name" value="TonB-dep_OMP_SusC/RagA_CS"/>
</dbReference>
<dbReference type="GO" id="GO:0009279">
    <property type="term" value="C:cell outer membrane"/>
    <property type="evidence" value="ECO:0007669"/>
    <property type="project" value="UniProtKB-SubCell"/>
</dbReference>
<dbReference type="Gene3D" id="2.40.170.20">
    <property type="entry name" value="TonB-dependent receptor, beta-barrel domain"/>
    <property type="match status" value="1"/>
</dbReference>
<dbReference type="Proteomes" id="UP001199750">
    <property type="component" value="Unassembled WGS sequence"/>
</dbReference>
<dbReference type="PROSITE" id="PS52016">
    <property type="entry name" value="TONB_DEPENDENT_REC_3"/>
    <property type="match status" value="1"/>
</dbReference>
<dbReference type="NCBIfam" id="TIGR04056">
    <property type="entry name" value="OMP_RagA_SusC"/>
    <property type="match status" value="1"/>
</dbReference>
<dbReference type="EMBL" id="QRYW01000073">
    <property type="protein sequence ID" value="RGV16760.1"/>
    <property type="molecule type" value="Genomic_DNA"/>
</dbReference>